<dbReference type="PANTHER" id="PTHR43566:SF2">
    <property type="entry name" value="DUF4143 DOMAIN-CONTAINING PROTEIN"/>
    <property type="match status" value="1"/>
</dbReference>
<evidence type="ECO:0000313" key="2">
    <source>
        <dbReference type="EMBL" id="NNH70418.1"/>
    </source>
</evidence>
<gene>
    <name evidence="2" type="ORF">HLB23_11185</name>
</gene>
<comment type="caution">
    <text evidence="2">The sequence shown here is derived from an EMBL/GenBank/DDBJ whole genome shotgun (WGS) entry which is preliminary data.</text>
</comment>
<name>A0A849BYS7_9NOCA</name>
<feature type="domain" description="DUF4143" evidence="1">
    <location>
        <begin position="16"/>
        <end position="175"/>
    </location>
</feature>
<dbReference type="Proteomes" id="UP000586827">
    <property type="component" value="Unassembled WGS sequence"/>
</dbReference>
<dbReference type="InterPro" id="IPR025420">
    <property type="entry name" value="DUF4143"/>
</dbReference>
<dbReference type="AlphaFoldDB" id="A0A849BYS7"/>
<dbReference type="RefSeq" id="WP_067526753.1">
    <property type="nucleotide sequence ID" value="NZ_JABELX010000004.1"/>
</dbReference>
<evidence type="ECO:0000313" key="3">
    <source>
        <dbReference type="Proteomes" id="UP000586827"/>
    </source>
</evidence>
<evidence type="ECO:0000259" key="1">
    <source>
        <dbReference type="Pfam" id="PF13635"/>
    </source>
</evidence>
<dbReference type="PANTHER" id="PTHR43566">
    <property type="entry name" value="CONSERVED PROTEIN"/>
    <property type="match status" value="1"/>
</dbReference>
<sequence length="236" mass="26346">MVAKRQNRCRIQNLIDRDVRQLAEIERAPQLATLIRLLAARSGGLVAAGALENELELSRNTIQRYMRLPEEIFLIKRIPGWHRNLGTRAAAAAKLAFVDSGVAARLLAADSHTLRRPSGPFGPLLEGFVVSELARQLTWSDTLADMFHYRDKNKIEVDVILEDRRGEVVGIEVKAASTVRSVDFRGLHHLDKQLGDDFRAGIVLYTGTDTLPFGHKLRAVPVSALWQTAPDWEPAK</sequence>
<protein>
    <submittedName>
        <fullName evidence="2">DUF4143 domain-containing protein</fullName>
    </submittedName>
</protein>
<dbReference type="Pfam" id="PF13635">
    <property type="entry name" value="DUF4143"/>
    <property type="match status" value="1"/>
</dbReference>
<dbReference type="EMBL" id="JABELX010000004">
    <property type="protein sequence ID" value="NNH70418.1"/>
    <property type="molecule type" value="Genomic_DNA"/>
</dbReference>
<accession>A0A849BYS7</accession>
<organism evidence="2 3">
    <name type="scientific">Nocardia uniformis</name>
    <dbReference type="NCBI Taxonomy" id="53432"/>
    <lineage>
        <taxon>Bacteria</taxon>
        <taxon>Bacillati</taxon>
        <taxon>Actinomycetota</taxon>
        <taxon>Actinomycetes</taxon>
        <taxon>Mycobacteriales</taxon>
        <taxon>Nocardiaceae</taxon>
        <taxon>Nocardia</taxon>
    </lineage>
</organism>
<reference evidence="2 3" key="1">
    <citation type="submission" date="2020-05" db="EMBL/GenBank/DDBJ databases">
        <title>MicrobeNet Type strains.</title>
        <authorList>
            <person name="Nicholson A.C."/>
        </authorList>
    </citation>
    <scope>NUCLEOTIDE SEQUENCE [LARGE SCALE GENOMIC DNA]</scope>
    <source>
        <strain evidence="2 3">JCM 3224</strain>
    </source>
</reference>
<keyword evidence="3" id="KW-1185">Reference proteome</keyword>
<proteinExistence type="predicted"/>